<sequence length="167" mass="17889">MTPLQPRPIRARDDCTAFESGEPSLDGYLRDRALSNHLADLARCYVCTEVASNRVLGYYTLSAVAVSRSALPGRARRNAPDPVPAVLLGRLAVDRMAQGSGLGRLLVRDAIVSTLAAADRIGVRALLVHALHERAASFYGGLGFATSPTDPLHLYVLLADVRRSLPG</sequence>
<dbReference type="InterPro" id="IPR016181">
    <property type="entry name" value="Acyl_CoA_acyltransferase"/>
</dbReference>
<organism evidence="7 8">
    <name type="scientific">Ornithinimicrobium cryptoxanthini</name>
    <dbReference type="NCBI Taxonomy" id="2934161"/>
    <lineage>
        <taxon>Bacteria</taxon>
        <taxon>Bacillati</taxon>
        <taxon>Actinomycetota</taxon>
        <taxon>Actinomycetes</taxon>
        <taxon>Micrococcales</taxon>
        <taxon>Ornithinimicrobiaceae</taxon>
        <taxon>Ornithinimicrobium</taxon>
    </lineage>
</organism>
<evidence type="ECO:0000256" key="5">
    <source>
        <dbReference type="ARBA" id="ARBA00049880"/>
    </source>
</evidence>
<dbReference type="Gene3D" id="3.40.630.30">
    <property type="match status" value="1"/>
</dbReference>
<gene>
    <name evidence="7" type="ORF">NF557_12680</name>
</gene>
<proteinExistence type="predicted"/>
<keyword evidence="4" id="KW-0012">Acyltransferase</keyword>
<comment type="catalytic activity">
    <reaction evidence="5">
        <text>glycyl-tRNA(Gly) + acetyl-CoA = N-acetylglycyl-tRNA(Gly) + CoA + H(+)</text>
        <dbReference type="Rhea" id="RHEA:81867"/>
        <dbReference type="Rhea" id="RHEA-COMP:9683"/>
        <dbReference type="Rhea" id="RHEA-COMP:19766"/>
        <dbReference type="ChEBI" id="CHEBI:15378"/>
        <dbReference type="ChEBI" id="CHEBI:57287"/>
        <dbReference type="ChEBI" id="CHEBI:57288"/>
        <dbReference type="ChEBI" id="CHEBI:78522"/>
        <dbReference type="ChEBI" id="CHEBI:232036"/>
    </reaction>
</comment>
<keyword evidence="3" id="KW-0808">Transferase</keyword>
<feature type="domain" description="N-acetyltransferase" evidence="6">
    <location>
        <begin position="1"/>
        <end position="167"/>
    </location>
</feature>
<evidence type="ECO:0000313" key="7">
    <source>
        <dbReference type="EMBL" id="USQ75467.1"/>
    </source>
</evidence>
<evidence type="ECO:0000256" key="3">
    <source>
        <dbReference type="ARBA" id="ARBA00022679"/>
    </source>
</evidence>
<evidence type="ECO:0000313" key="8">
    <source>
        <dbReference type="Proteomes" id="UP001056535"/>
    </source>
</evidence>
<dbReference type="EMBL" id="CP099490">
    <property type="protein sequence ID" value="USQ75467.1"/>
    <property type="molecule type" value="Genomic_DNA"/>
</dbReference>
<dbReference type="SUPFAM" id="SSF55729">
    <property type="entry name" value="Acyl-CoA N-acyltransferases (Nat)"/>
    <property type="match status" value="1"/>
</dbReference>
<reference evidence="7" key="1">
    <citation type="submission" date="2022-06" db="EMBL/GenBank/DDBJ databases">
        <title>Ornithinimicrobium JY.X270.</title>
        <authorList>
            <person name="Huang Y."/>
        </authorList>
    </citation>
    <scope>NUCLEOTIDE SEQUENCE</scope>
    <source>
        <strain evidence="7">JY.X270</strain>
    </source>
</reference>
<protein>
    <submittedName>
        <fullName evidence="7">GNAT family N-acetyltransferase</fullName>
    </submittedName>
</protein>
<dbReference type="Proteomes" id="UP001056535">
    <property type="component" value="Chromosome"/>
</dbReference>
<name>A0ABY4YFS9_9MICO</name>
<evidence type="ECO:0000256" key="2">
    <source>
        <dbReference type="ARBA" id="ARBA00022649"/>
    </source>
</evidence>
<keyword evidence="2" id="KW-1277">Toxin-antitoxin system</keyword>
<dbReference type="Pfam" id="PF13508">
    <property type="entry name" value="Acetyltransf_7"/>
    <property type="match status" value="1"/>
</dbReference>
<keyword evidence="8" id="KW-1185">Reference proteome</keyword>
<evidence type="ECO:0000259" key="6">
    <source>
        <dbReference type="PROSITE" id="PS51186"/>
    </source>
</evidence>
<dbReference type="RefSeq" id="WP_252619891.1">
    <property type="nucleotide sequence ID" value="NZ_CP099490.1"/>
</dbReference>
<dbReference type="PANTHER" id="PTHR36449:SF1">
    <property type="entry name" value="ACETYLTRANSFERASE"/>
    <property type="match status" value="1"/>
</dbReference>
<dbReference type="PROSITE" id="PS51186">
    <property type="entry name" value="GNAT"/>
    <property type="match status" value="1"/>
</dbReference>
<keyword evidence="1" id="KW-0678">Repressor</keyword>
<dbReference type="InterPro" id="IPR000182">
    <property type="entry name" value="GNAT_dom"/>
</dbReference>
<accession>A0ABY4YFS9</accession>
<dbReference type="PANTHER" id="PTHR36449">
    <property type="entry name" value="ACETYLTRANSFERASE-RELATED"/>
    <property type="match status" value="1"/>
</dbReference>
<evidence type="ECO:0000256" key="4">
    <source>
        <dbReference type="ARBA" id="ARBA00023315"/>
    </source>
</evidence>
<evidence type="ECO:0000256" key="1">
    <source>
        <dbReference type="ARBA" id="ARBA00022491"/>
    </source>
</evidence>